<reference evidence="4" key="1">
    <citation type="journal article" date="2020" name="Stud. Mycol.">
        <title>101 Dothideomycetes genomes: a test case for predicting lifestyles and emergence of pathogens.</title>
        <authorList>
            <person name="Haridas S."/>
            <person name="Albert R."/>
            <person name="Binder M."/>
            <person name="Bloem J."/>
            <person name="Labutti K."/>
            <person name="Salamov A."/>
            <person name="Andreopoulos B."/>
            <person name="Baker S."/>
            <person name="Barry K."/>
            <person name="Bills G."/>
            <person name="Bluhm B."/>
            <person name="Cannon C."/>
            <person name="Castanera R."/>
            <person name="Culley D."/>
            <person name="Daum C."/>
            <person name="Ezra D."/>
            <person name="Gonzalez J."/>
            <person name="Henrissat B."/>
            <person name="Kuo A."/>
            <person name="Liang C."/>
            <person name="Lipzen A."/>
            <person name="Lutzoni F."/>
            <person name="Magnuson J."/>
            <person name="Mondo S."/>
            <person name="Nolan M."/>
            <person name="Ohm R."/>
            <person name="Pangilinan J."/>
            <person name="Park H.-J."/>
            <person name="Ramirez L."/>
            <person name="Alfaro M."/>
            <person name="Sun H."/>
            <person name="Tritt A."/>
            <person name="Yoshinaga Y."/>
            <person name="Zwiers L.-H."/>
            <person name="Turgeon B."/>
            <person name="Goodwin S."/>
            <person name="Spatafora J."/>
            <person name="Crous P."/>
            <person name="Grigoriev I."/>
        </authorList>
    </citation>
    <scope>NUCLEOTIDE SEQUENCE</scope>
    <source>
        <strain evidence="4">CBS 675.92</strain>
    </source>
</reference>
<dbReference type="InterPro" id="IPR036291">
    <property type="entry name" value="NAD(P)-bd_dom_sf"/>
</dbReference>
<dbReference type="CDD" id="cd05195">
    <property type="entry name" value="enoyl_red"/>
    <property type="match status" value="1"/>
</dbReference>
<sequence length="522" mass="57276">MRATDGYGVDVVLNSLSGQGMLASWDCIAPYGRFVDIGKSDIMANSPLPMAKFAKNVTFSSVNLHHIVLTNNILTRQLVEKVLSLIADQDFGGGPVPLHAVAVSDVQKAFRYMQSGENTGRITVDLTSNNEVPKSIPHKNDWHFDADALYLVAGGLGGVGRRILLWRCDRGAKNMIVPSRSGISSQAALDVISELKSKGVNAITPRCDVLSSAELADLLHRCADMPLIKGCINLAMVLQDAVFEYMTHAQWAETIRTKVYSSWNLHRLLPHDMDFFILMSSLAGIYGLPSQSNYAAGSSFLDALASMRATQEGFGTTVSLDLGWMQSIGIIAERAEYRRIGERTRDMVTIRTGNLLALLEHYCDPMLPRPTPEQSQILIGLSTPADSHARSEVRPSHLQVPLFAPFDIVRSSKATRQTSGEDNDDNDDAVQRFWQANDVQGRSEAVVQILKSKLVVALGVQPEDIDLGIGLADHGVDSLMAIELRNLFWQSLQVSVAVFEIMGAKTFVVWGKSLRPRLAQLM</sequence>
<dbReference type="Pfam" id="PF00550">
    <property type="entry name" value="PP-binding"/>
    <property type="match status" value="1"/>
</dbReference>
<dbReference type="SUPFAM" id="SSF47336">
    <property type="entry name" value="ACP-like"/>
    <property type="match status" value="1"/>
</dbReference>
<dbReference type="PANTHER" id="PTHR43775">
    <property type="entry name" value="FATTY ACID SYNTHASE"/>
    <property type="match status" value="1"/>
</dbReference>
<dbReference type="SMART" id="SM00829">
    <property type="entry name" value="PKS_ER"/>
    <property type="match status" value="1"/>
</dbReference>
<evidence type="ECO:0000256" key="1">
    <source>
        <dbReference type="ARBA" id="ARBA00022450"/>
    </source>
</evidence>
<dbReference type="InterPro" id="IPR020843">
    <property type="entry name" value="ER"/>
</dbReference>
<name>A0A6A5TCD9_9PLEO</name>
<dbReference type="Gene3D" id="3.90.180.10">
    <property type="entry name" value="Medium-chain alcohol dehydrogenases, catalytic domain"/>
    <property type="match status" value="1"/>
</dbReference>
<protein>
    <submittedName>
        <fullName evidence="4">KR-domain-containing protein</fullName>
    </submittedName>
</protein>
<dbReference type="Pfam" id="PF08659">
    <property type="entry name" value="KR"/>
    <property type="match status" value="1"/>
</dbReference>
<dbReference type="Gene3D" id="3.40.50.720">
    <property type="entry name" value="NAD(P)-binding Rossmann-like Domain"/>
    <property type="match status" value="1"/>
</dbReference>
<keyword evidence="2" id="KW-0597">Phosphoprotein</keyword>
<dbReference type="InterPro" id="IPR009081">
    <property type="entry name" value="PP-bd_ACP"/>
</dbReference>
<dbReference type="InterPro" id="IPR057326">
    <property type="entry name" value="KR_dom"/>
</dbReference>
<dbReference type="PROSITE" id="PS50075">
    <property type="entry name" value="CARRIER"/>
    <property type="match status" value="1"/>
</dbReference>
<dbReference type="Gene3D" id="1.10.1200.10">
    <property type="entry name" value="ACP-like"/>
    <property type="match status" value="1"/>
</dbReference>
<dbReference type="SMART" id="SM00823">
    <property type="entry name" value="PKS_PP"/>
    <property type="match status" value="1"/>
</dbReference>
<dbReference type="EMBL" id="ML977027">
    <property type="protein sequence ID" value="KAF1950261.1"/>
    <property type="molecule type" value="Genomic_DNA"/>
</dbReference>
<dbReference type="GO" id="GO:0004312">
    <property type="term" value="F:fatty acid synthase activity"/>
    <property type="evidence" value="ECO:0007669"/>
    <property type="project" value="TreeGrafter"/>
</dbReference>
<keyword evidence="5" id="KW-1185">Reference proteome</keyword>
<accession>A0A6A5TCD9</accession>
<feature type="domain" description="Carrier" evidence="3">
    <location>
        <begin position="444"/>
        <end position="518"/>
    </location>
</feature>
<dbReference type="SMART" id="SM00822">
    <property type="entry name" value="PKS_KR"/>
    <property type="match status" value="1"/>
</dbReference>
<gene>
    <name evidence="4" type="ORF">CC80DRAFT_598282</name>
</gene>
<dbReference type="GO" id="GO:0016491">
    <property type="term" value="F:oxidoreductase activity"/>
    <property type="evidence" value="ECO:0007669"/>
    <property type="project" value="InterPro"/>
</dbReference>
<evidence type="ECO:0000313" key="4">
    <source>
        <dbReference type="EMBL" id="KAF1950261.1"/>
    </source>
</evidence>
<dbReference type="OrthoDB" id="329835at2759"/>
<dbReference type="PANTHER" id="PTHR43775:SF45">
    <property type="entry name" value="CONIDIAL PIGMENT POLYKETIDE SYNTHASE ALB1"/>
    <property type="match status" value="1"/>
</dbReference>
<dbReference type="Pfam" id="PF13602">
    <property type="entry name" value="ADH_zinc_N_2"/>
    <property type="match status" value="1"/>
</dbReference>
<evidence type="ECO:0000259" key="3">
    <source>
        <dbReference type="PROSITE" id="PS50075"/>
    </source>
</evidence>
<dbReference type="SUPFAM" id="SSF51735">
    <property type="entry name" value="NAD(P)-binding Rossmann-fold domains"/>
    <property type="match status" value="2"/>
</dbReference>
<dbReference type="AlphaFoldDB" id="A0A6A5TCD9"/>
<dbReference type="InterPro" id="IPR036736">
    <property type="entry name" value="ACP-like_sf"/>
</dbReference>
<organism evidence="4 5">
    <name type="scientific">Byssothecium circinans</name>
    <dbReference type="NCBI Taxonomy" id="147558"/>
    <lineage>
        <taxon>Eukaryota</taxon>
        <taxon>Fungi</taxon>
        <taxon>Dikarya</taxon>
        <taxon>Ascomycota</taxon>
        <taxon>Pezizomycotina</taxon>
        <taxon>Dothideomycetes</taxon>
        <taxon>Pleosporomycetidae</taxon>
        <taxon>Pleosporales</taxon>
        <taxon>Massarineae</taxon>
        <taxon>Massarinaceae</taxon>
        <taxon>Byssothecium</taxon>
    </lineage>
</organism>
<keyword evidence="1" id="KW-0596">Phosphopantetheine</keyword>
<dbReference type="Proteomes" id="UP000800035">
    <property type="component" value="Unassembled WGS sequence"/>
</dbReference>
<dbReference type="InterPro" id="IPR013968">
    <property type="entry name" value="PKS_KR"/>
</dbReference>
<dbReference type="GO" id="GO:0006633">
    <property type="term" value="P:fatty acid biosynthetic process"/>
    <property type="evidence" value="ECO:0007669"/>
    <property type="project" value="TreeGrafter"/>
</dbReference>
<evidence type="ECO:0000256" key="2">
    <source>
        <dbReference type="ARBA" id="ARBA00022553"/>
    </source>
</evidence>
<proteinExistence type="predicted"/>
<dbReference type="GO" id="GO:0031177">
    <property type="term" value="F:phosphopantetheine binding"/>
    <property type="evidence" value="ECO:0007669"/>
    <property type="project" value="InterPro"/>
</dbReference>
<dbReference type="GO" id="GO:0044550">
    <property type="term" value="P:secondary metabolite biosynthetic process"/>
    <property type="evidence" value="ECO:0007669"/>
    <property type="project" value="TreeGrafter"/>
</dbReference>
<evidence type="ECO:0000313" key="5">
    <source>
        <dbReference type="Proteomes" id="UP000800035"/>
    </source>
</evidence>
<dbReference type="InterPro" id="IPR020806">
    <property type="entry name" value="PKS_PP-bd"/>
</dbReference>
<dbReference type="InterPro" id="IPR050091">
    <property type="entry name" value="PKS_NRPS_Biosynth_Enz"/>
</dbReference>